<feature type="transmembrane region" description="Helical" evidence="6">
    <location>
        <begin position="89"/>
        <end position="107"/>
    </location>
</feature>
<dbReference type="InterPro" id="IPR011547">
    <property type="entry name" value="SLC26A/SulP_dom"/>
</dbReference>
<evidence type="ECO:0000256" key="2">
    <source>
        <dbReference type="ARBA" id="ARBA00022692"/>
    </source>
</evidence>
<feature type="transmembrane region" description="Helical" evidence="6">
    <location>
        <begin position="147"/>
        <end position="164"/>
    </location>
</feature>
<feature type="transmembrane region" description="Helical" evidence="6">
    <location>
        <begin position="56"/>
        <end position="77"/>
    </location>
</feature>
<keyword evidence="2 6" id="KW-0812">Transmembrane</keyword>
<name>A0ABU8AWJ1_9ACTN</name>
<evidence type="ECO:0000313" key="8">
    <source>
        <dbReference type="EMBL" id="MEH0637654.1"/>
    </source>
</evidence>
<feature type="transmembrane region" description="Helical" evidence="6">
    <location>
        <begin position="113"/>
        <end position="135"/>
    </location>
</feature>
<organism evidence="8 9">
    <name type="scientific">Streptomyces bottropensis</name>
    <dbReference type="NCBI Taxonomy" id="42235"/>
    <lineage>
        <taxon>Bacteria</taxon>
        <taxon>Bacillati</taxon>
        <taxon>Actinomycetota</taxon>
        <taxon>Actinomycetes</taxon>
        <taxon>Kitasatosporales</taxon>
        <taxon>Streptomycetaceae</taxon>
        <taxon>Streptomyces</taxon>
    </lineage>
</organism>
<gene>
    <name evidence="8" type="primary">sulP</name>
    <name evidence="8" type="ORF">QBA35_30800</name>
</gene>
<evidence type="ECO:0000256" key="3">
    <source>
        <dbReference type="ARBA" id="ARBA00022989"/>
    </source>
</evidence>
<proteinExistence type="predicted"/>
<feature type="transmembrane region" description="Helical" evidence="6">
    <location>
        <begin position="396"/>
        <end position="421"/>
    </location>
</feature>
<dbReference type="Proteomes" id="UP001310290">
    <property type="component" value="Unassembled WGS sequence"/>
</dbReference>
<keyword evidence="3 6" id="KW-1133">Transmembrane helix</keyword>
<dbReference type="InterPro" id="IPR036513">
    <property type="entry name" value="STAS_dom_sf"/>
</dbReference>
<dbReference type="PANTHER" id="PTHR11814">
    <property type="entry name" value="SULFATE TRANSPORTER"/>
    <property type="match status" value="1"/>
</dbReference>
<comment type="caution">
    <text evidence="8">The sequence shown here is derived from an EMBL/GenBank/DDBJ whole genome shotgun (WGS) entry which is preliminary data.</text>
</comment>
<evidence type="ECO:0000256" key="5">
    <source>
        <dbReference type="SAM" id="MobiDB-lite"/>
    </source>
</evidence>
<sequence length="594" mass="63108">MTDQHDSHPALSRLRAVPGIRTLTSYRREWLGKDLVAGIVLTTLLVPQGMAYAELAGLPAITGLYTTILCLLGYAVCGPSRILVLGPDSSLGPMIAATVLPLVAADGDPDRAVALASVLSLMVAAIMILASVAKLGFIADLISKPTMIGYMNGLALTILIGQLPKLLGFKVEADHLIGECVGLVHKLADGAVVPAAAAVGVCGILLILVVQRRLPKVPAVLVMVVLAIAAAAVFDLGEHGVDLVGELPEGFPPFTIPDIRLADLAPLFAGALGIALVSLADTISNASAFAARGGQEVHGNQEMAGVGVANLAAGLFQGFPVSTSGSRTAVAERAGARSQLTGVVGAALIVLMLVLAPGMFRDLPQPALAAVVITASLSLADLPGTVRLWRQRRAEFLLSVAAFLGVALLGVLEGIAIAVALSVLNVFRRAWWPYNTVLGRVRDLEGYHDVRSYPHAEQLPGLVIHRFDAPLFFANARAFRDEVRRLARTEPRPRWIVIAAEPMTDVDTTAADVLEELDRELNAEDVHLVFAELKDPVRHKIERYGLTRTIDPRHFFPTVEAAVHAFRQRSGADWTPRTAPQQPAGPDSDSREQK</sequence>
<dbReference type="Gene3D" id="3.30.750.24">
    <property type="entry name" value="STAS domain"/>
    <property type="match status" value="1"/>
</dbReference>
<dbReference type="SUPFAM" id="SSF52091">
    <property type="entry name" value="SpoIIaa-like"/>
    <property type="match status" value="1"/>
</dbReference>
<dbReference type="CDD" id="cd07042">
    <property type="entry name" value="STAS_SulP_like_sulfate_transporter"/>
    <property type="match status" value="1"/>
</dbReference>
<feature type="domain" description="STAS" evidence="7">
    <location>
        <begin position="452"/>
        <end position="566"/>
    </location>
</feature>
<dbReference type="NCBIfam" id="TIGR00815">
    <property type="entry name" value="sulP"/>
    <property type="match status" value="1"/>
</dbReference>
<evidence type="ECO:0000256" key="4">
    <source>
        <dbReference type="ARBA" id="ARBA00023136"/>
    </source>
</evidence>
<feature type="transmembrane region" description="Helical" evidence="6">
    <location>
        <begin position="217"/>
        <end position="234"/>
    </location>
</feature>
<comment type="subcellular location">
    <subcellularLocation>
        <location evidence="1">Membrane</location>
        <topology evidence="1">Multi-pass membrane protein</topology>
    </subcellularLocation>
</comment>
<protein>
    <submittedName>
        <fullName evidence="8">Sulfate permease</fullName>
    </submittedName>
</protein>
<dbReference type="EMBL" id="JARULZ010000002">
    <property type="protein sequence ID" value="MEH0637654.1"/>
    <property type="molecule type" value="Genomic_DNA"/>
</dbReference>
<feature type="transmembrane region" description="Helical" evidence="6">
    <location>
        <begin position="191"/>
        <end position="210"/>
    </location>
</feature>
<dbReference type="Pfam" id="PF01740">
    <property type="entry name" value="STAS"/>
    <property type="match status" value="1"/>
</dbReference>
<evidence type="ECO:0000256" key="6">
    <source>
        <dbReference type="SAM" id="Phobius"/>
    </source>
</evidence>
<feature type="transmembrane region" description="Helical" evidence="6">
    <location>
        <begin position="264"/>
        <end position="283"/>
    </location>
</feature>
<keyword evidence="4 6" id="KW-0472">Membrane</keyword>
<reference evidence="8" key="1">
    <citation type="submission" date="2023-04" db="EMBL/GenBank/DDBJ databases">
        <title>Genomic diversity of scab-causing Streptomyces spp. in the province of Quebec, Canada.</title>
        <authorList>
            <person name="Biessy A."/>
            <person name="Cadieux M."/>
            <person name="Ciotola M."/>
            <person name="Filion M."/>
        </authorList>
    </citation>
    <scope>NUCLEOTIDE SEQUENCE</scope>
    <source>
        <strain evidence="8">B21-115</strain>
    </source>
</reference>
<dbReference type="RefSeq" id="WP_005484558.1">
    <property type="nucleotide sequence ID" value="NZ_JARULZ010000002.1"/>
</dbReference>
<dbReference type="Pfam" id="PF00916">
    <property type="entry name" value="Sulfate_transp"/>
    <property type="match status" value="1"/>
</dbReference>
<feature type="transmembrane region" description="Helical" evidence="6">
    <location>
        <begin position="340"/>
        <end position="360"/>
    </location>
</feature>
<dbReference type="GeneID" id="96269226"/>
<dbReference type="InterPro" id="IPR001902">
    <property type="entry name" value="SLC26A/SulP_fam"/>
</dbReference>
<evidence type="ECO:0000313" key="9">
    <source>
        <dbReference type="Proteomes" id="UP001310290"/>
    </source>
</evidence>
<feature type="region of interest" description="Disordered" evidence="5">
    <location>
        <begin position="567"/>
        <end position="594"/>
    </location>
</feature>
<dbReference type="InterPro" id="IPR002645">
    <property type="entry name" value="STAS_dom"/>
</dbReference>
<evidence type="ECO:0000256" key="1">
    <source>
        <dbReference type="ARBA" id="ARBA00004141"/>
    </source>
</evidence>
<keyword evidence="9" id="KW-1185">Reference proteome</keyword>
<evidence type="ECO:0000259" key="7">
    <source>
        <dbReference type="PROSITE" id="PS50801"/>
    </source>
</evidence>
<dbReference type="PROSITE" id="PS50801">
    <property type="entry name" value="STAS"/>
    <property type="match status" value="1"/>
</dbReference>
<accession>A0ABU8AWJ1</accession>
<feature type="transmembrane region" description="Helical" evidence="6">
    <location>
        <begin position="366"/>
        <end position="384"/>
    </location>
</feature>